<evidence type="ECO:0000313" key="3">
    <source>
        <dbReference type="EMBL" id="GJU05565.1"/>
    </source>
</evidence>
<dbReference type="GO" id="GO:0003964">
    <property type="term" value="F:RNA-directed DNA polymerase activity"/>
    <property type="evidence" value="ECO:0007669"/>
    <property type="project" value="UniProtKB-KW"/>
</dbReference>
<proteinExistence type="predicted"/>
<feature type="domain" description="Reverse transcriptase" evidence="2">
    <location>
        <begin position="1183"/>
        <end position="1449"/>
    </location>
</feature>
<feature type="region of interest" description="Disordered" evidence="1">
    <location>
        <begin position="314"/>
        <end position="349"/>
    </location>
</feature>
<dbReference type="SUPFAM" id="SSF56219">
    <property type="entry name" value="DNase I-like"/>
    <property type="match status" value="1"/>
</dbReference>
<feature type="region of interest" description="Disordered" evidence="1">
    <location>
        <begin position="67"/>
        <end position="91"/>
    </location>
</feature>
<dbReference type="InterPro" id="IPR036691">
    <property type="entry name" value="Endo/exonu/phosph_ase_sf"/>
</dbReference>
<accession>A0ABQ5IZC3</accession>
<evidence type="ECO:0000313" key="4">
    <source>
        <dbReference type="Proteomes" id="UP001151760"/>
    </source>
</evidence>
<feature type="region of interest" description="Disordered" evidence="1">
    <location>
        <begin position="225"/>
        <end position="246"/>
    </location>
</feature>
<reference evidence="3" key="1">
    <citation type="journal article" date="2022" name="Int. J. Mol. Sci.">
        <title>Draft Genome of Tanacetum Coccineum: Genomic Comparison of Closely Related Tanacetum-Family Plants.</title>
        <authorList>
            <person name="Yamashiro T."/>
            <person name="Shiraishi A."/>
            <person name="Nakayama K."/>
            <person name="Satake H."/>
        </authorList>
    </citation>
    <scope>NUCLEOTIDE SEQUENCE</scope>
</reference>
<dbReference type="PANTHER" id="PTHR33116:SF78">
    <property type="entry name" value="OS12G0587133 PROTEIN"/>
    <property type="match status" value="1"/>
</dbReference>
<evidence type="ECO:0000259" key="2">
    <source>
        <dbReference type="PROSITE" id="PS50878"/>
    </source>
</evidence>
<keyword evidence="4" id="KW-1185">Reference proteome</keyword>
<organism evidence="3 4">
    <name type="scientific">Tanacetum coccineum</name>
    <dbReference type="NCBI Taxonomy" id="301880"/>
    <lineage>
        <taxon>Eukaryota</taxon>
        <taxon>Viridiplantae</taxon>
        <taxon>Streptophyta</taxon>
        <taxon>Embryophyta</taxon>
        <taxon>Tracheophyta</taxon>
        <taxon>Spermatophyta</taxon>
        <taxon>Magnoliopsida</taxon>
        <taxon>eudicotyledons</taxon>
        <taxon>Gunneridae</taxon>
        <taxon>Pentapetalae</taxon>
        <taxon>asterids</taxon>
        <taxon>campanulids</taxon>
        <taxon>Asterales</taxon>
        <taxon>Asteraceae</taxon>
        <taxon>Asteroideae</taxon>
        <taxon>Anthemideae</taxon>
        <taxon>Anthemidinae</taxon>
        <taxon>Tanacetum</taxon>
    </lineage>
</organism>
<evidence type="ECO:0000256" key="1">
    <source>
        <dbReference type="SAM" id="MobiDB-lite"/>
    </source>
</evidence>
<keyword evidence="3" id="KW-0695">RNA-directed DNA polymerase</keyword>
<feature type="compositionally biased region" description="Basic and acidic residues" evidence="1">
    <location>
        <begin position="174"/>
        <end position="187"/>
    </location>
</feature>
<comment type="caution">
    <text evidence="3">The sequence shown here is derived from an EMBL/GenBank/DDBJ whole genome shotgun (WGS) entry which is preliminary data.</text>
</comment>
<feature type="compositionally biased region" description="Acidic residues" evidence="1">
    <location>
        <begin position="162"/>
        <end position="173"/>
    </location>
</feature>
<dbReference type="CDD" id="cd01650">
    <property type="entry name" value="RT_nLTR_like"/>
    <property type="match status" value="1"/>
</dbReference>
<dbReference type="Pfam" id="PF00078">
    <property type="entry name" value="RVT_1"/>
    <property type="match status" value="1"/>
</dbReference>
<reference evidence="3" key="2">
    <citation type="submission" date="2022-01" db="EMBL/GenBank/DDBJ databases">
        <authorList>
            <person name="Yamashiro T."/>
            <person name="Shiraishi A."/>
            <person name="Satake H."/>
            <person name="Nakayama K."/>
        </authorList>
    </citation>
    <scope>NUCLEOTIDE SEQUENCE</scope>
</reference>
<dbReference type="EMBL" id="BQNB010021358">
    <property type="protein sequence ID" value="GJU05565.1"/>
    <property type="molecule type" value="Genomic_DNA"/>
</dbReference>
<dbReference type="InterPro" id="IPR000477">
    <property type="entry name" value="RT_dom"/>
</dbReference>
<name>A0ABQ5IZC3_9ASTR</name>
<sequence>MGQTAALSTTKDGVHAITATINGRDKIITEASIRRHLKLQDLEGLTSLPNAEIFEQLTRMGYATTSDKETATMPHDSPLPGGHTPRSDEGRLKHDELMELVTKLSDRVVAVEKDLQQTKKTYSTALTKLVLKMKKLEKQDEGTSWFQEDIETQEKNSADTEVLLEEETPTELVEDLRSSEKGKKDVSTADVPVSTASADVSTASHDVSTAAAALVYIRRSASKEKDKGKAIMQEPEPPKKLKKRVQVQMSVDEELARKAIEIKREEVPAKATQSQTIDWSDPTVLRYHALQNRPYFVAKVRKNMVMYLKNQAGYKQNKKKGSKKKDGGSRKKTLARKRAGEKQSDQKEGMNVEALQTKYPLIDWEIYTKDSRVYWKIIRVGDHTEIYQFFEDMLKNFDRDDLVKLWKLVKDRFSSTEPNDDKEKALWVELKRLFEPDTDDLLELQRYMHDPLTWRLYAACGVHHVSTETGLDMFMLVDKDYPLTRGLLMLMLVNKLQADHHSEMADELLKKIFILANRPRQGKGVASPYRVQRQRPLLGSRSKVSHKNKLGQMFGFCRFIKVTNSETLINSLNNVWIGKLRLHANLARFNRKVDVKSSKVDRSKDDIACKASYPSLANSYVNVARNSSNNRGNSSSSHHDASGIKTTIALSKETFDDFPLALLGCDKDFRSIANIHTMCSSEGFLGIDFKYLGGLWVLFDFNSKDVREKFLNHNGITSWFSTLKPWHDDFVVEERLIWLEIEVSYSIRVKELCSWTPTFIRNDQNSDEASSIRVYEKHEDHLFDENDTKPAVELKDDIETGEEVHDQNMNDKVDVPTDVSDGMNNLPLNSDPFGLGPLINKKSFKGPKEHHSDTQKSPPGFLLINDDHQSCESINNISGKDPPHPGFSLFGILEETIKVGLALGLNMEGCEITLASLIADKGDFVILRQIPSDVNIRWISIYAPQNLPNKLALWSSLPKLAATWDGIIVMMGDFNEVREASERFGLVFNDRQAMLFNDFINDASLFDIPLGVSFWRKLDGFQDLVVNTWKNDGIVNANGMVLFKKKLQNLKKVIQEWVGLNKSVLYAQNKDHQAKLSSIDIKIDQGKATEEDFKERRDSLTFLGNFDRMETGDLAQKAKVKWALEGDENTSFFHGTLKKKRCQLAIKGVLKNVEWVEDPGLVKAEFLEHFRNRFESTLIRSAVWDCGGDRAPGCNSSFIALIPKISNAKHVYDFWPISLIGCQYKIIGNLLANKLSTVIGNCISPVQSAFIKGRNILDGPLILNEVLDWYHQRKKELMIFKVDFEKSFDSLRWDFLDLILDKLGIGIKWPAWIKGSLHNSHSSVLVNGSPTAEFELFRGLRQGDPMSPFHFILAMEGLHALTSKAEASGLFKGASVGCNNMYISHLIYADDVFFFGEWSWVNAHNLISMLRCFFLISGLKINFHKSNVLGIGVTDVEVSNMANIIGYGAANFPLKYLDVPVARLLSIGGRLSLIKSVLGNLPTYYMSIYLMPVSIHKKLESMRNRFFIGGDPDEKKMTWVKWDRCLASRKEGGLGIGSILGLNIGLLFKWVWRFLNNNSDLWVRVIQSIHGVEEGINIANNNQKCSTWSSFLSSIASLKQKGIDLISLCSRKIGNGADSQFLENTCDLKEVTENISFTDQRDSWQWTLDPSLGFSVASRLKLNKLPSRVNLDRRGIEIESILCPSCHEDIETINHSFFNYGMAKDLWSLLTKWWELDIPVCSNIAEWFEWLDSLRVPSKVRLFLEGVAGTLMWSIWNYRNNLIFSPCPPKKAVIWDSIVSQSFLWLSSRNPSCNFSWIGWLKNPIASITSM</sequence>
<keyword evidence="3" id="KW-0548">Nucleotidyltransferase</keyword>
<dbReference type="PROSITE" id="PS50878">
    <property type="entry name" value="RT_POL"/>
    <property type="match status" value="1"/>
</dbReference>
<dbReference type="Gene3D" id="3.60.10.10">
    <property type="entry name" value="Endonuclease/exonuclease/phosphatase"/>
    <property type="match status" value="1"/>
</dbReference>
<gene>
    <name evidence="3" type="ORF">Tco_1121995</name>
</gene>
<dbReference type="Proteomes" id="UP001151760">
    <property type="component" value="Unassembled WGS sequence"/>
</dbReference>
<keyword evidence="3" id="KW-0808">Transferase</keyword>
<dbReference type="PANTHER" id="PTHR33116">
    <property type="entry name" value="REVERSE TRANSCRIPTASE ZINC-BINDING DOMAIN-CONTAINING PROTEIN-RELATED-RELATED"/>
    <property type="match status" value="1"/>
</dbReference>
<feature type="compositionally biased region" description="Basic and acidic residues" evidence="1">
    <location>
        <begin position="338"/>
        <end position="349"/>
    </location>
</feature>
<feature type="region of interest" description="Disordered" evidence="1">
    <location>
        <begin position="153"/>
        <end position="189"/>
    </location>
</feature>
<protein>
    <submittedName>
        <fullName evidence="3">RNA-directed DNA polymerase, eukaryota, reverse transcriptase zinc-binding domain protein</fullName>
    </submittedName>
</protein>